<dbReference type="PRINTS" id="PR00112">
    <property type="entry name" value="ACYLPHPHTASE"/>
</dbReference>
<dbReference type="PANTHER" id="PTHR47268">
    <property type="entry name" value="ACYLPHOSPHATASE"/>
    <property type="match status" value="1"/>
</dbReference>
<organism evidence="9 10">
    <name type="scientific">Kocuria atrinae</name>
    <dbReference type="NCBI Taxonomy" id="592377"/>
    <lineage>
        <taxon>Bacteria</taxon>
        <taxon>Bacillati</taxon>
        <taxon>Actinomycetota</taxon>
        <taxon>Actinomycetes</taxon>
        <taxon>Micrococcales</taxon>
        <taxon>Micrococcaceae</taxon>
        <taxon>Kocuria</taxon>
    </lineage>
</organism>
<proteinExistence type="inferred from homology"/>
<accession>A0ABN2Y1V1</accession>
<dbReference type="InterPro" id="IPR001792">
    <property type="entry name" value="Acylphosphatase-like_dom"/>
</dbReference>
<dbReference type="PANTHER" id="PTHR47268:SF4">
    <property type="entry name" value="ACYLPHOSPHATASE"/>
    <property type="match status" value="1"/>
</dbReference>
<feature type="region of interest" description="Disordered" evidence="7">
    <location>
        <begin position="1"/>
        <end position="20"/>
    </location>
</feature>
<gene>
    <name evidence="9" type="ORF">GCM10009824_20720</name>
</gene>
<feature type="domain" description="Acylphosphatase-like" evidence="8">
    <location>
        <begin position="26"/>
        <end position="112"/>
    </location>
</feature>
<dbReference type="Gene3D" id="3.30.70.100">
    <property type="match status" value="1"/>
</dbReference>
<evidence type="ECO:0000256" key="1">
    <source>
        <dbReference type="ARBA" id="ARBA00005614"/>
    </source>
</evidence>
<dbReference type="EMBL" id="BAAAQA010000020">
    <property type="protein sequence ID" value="GAA2119641.1"/>
    <property type="molecule type" value="Genomic_DNA"/>
</dbReference>
<feature type="compositionally biased region" description="Basic and acidic residues" evidence="7">
    <location>
        <begin position="9"/>
        <end position="19"/>
    </location>
</feature>
<comment type="similarity">
    <text evidence="1 6">Belongs to the acylphosphatase family.</text>
</comment>
<feature type="active site" evidence="5">
    <location>
        <position position="41"/>
    </location>
</feature>
<dbReference type="EC" id="3.6.1.7" evidence="2 5"/>
<evidence type="ECO:0000313" key="9">
    <source>
        <dbReference type="EMBL" id="GAA2119641.1"/>
    </source>
</evidence>
<evidence type="ECO:0000256" key="6">
    <source>
        <dbReference type="RuleBase" id="RU004168"/>
    </source>
</evidence>
<comment type="catalytic activity">
    <reaction evidence="4 5">
        <text>an acyl phosphate + H2O = a carboxylate + phosphate + H(+)</text>
        <dbReference type="Rhea" id="RHEA:14965"/>
        <dbReference type="ChEBI" id="CHEBI:15377"/>
        <dbReference type="ChEBI" id="CHEBI:15378"/>
        <dbReference type="ChEBI" id="CHEBI:29067"/>
        <dbReference type="ChEBI" id="CHEBI:43474"/>
        <dbReference type="ChEBI" id="CHEBI:59918"/>
        <dbReference type="EC" id="3.6.1.7"/>
    </reaction>
</comment>
<dbReference type="Proteomes" id="UP001500166">
    <property type="component" value="Unassembled WGS sequence"/>
</dbReference>
<evidence type="ECO:0000256" key="7">
    <source>
        <dbReference type="SAM" id="MobiDB-lite"/>
    </source>
</evidence>
<evidence type="ECO:0000256" key="4">
    <source>
        <dbReference type="ARBA" id="ARBA00047645"/>
    </source>
</evidence>
<evidence type="ECO:0000256" key="2">
    <source>
        <dbReference type="ARBA" id="ARBA00012150"/>
    </source>
</evidence>
<dbReference type="PROSITE" id="PS51160">
    <property type="entry name" value="ACYLPHOSPHATASE_3"/>
    <property type="match status" value="1"/>
</dbReference>
<name>A0ABN2Y1V1_9MICC</name>
<protein>
    <recommendedName>
        <fullName evidence="3 5">acylphosphatase</fullName>
        <ecNumber evidence="2 5">3.6.1.7</ecNumber>
    </recommendedName>
</protein>
<dbReference type="PROSITE" id="PS00150">
    <property type="entry name" value="ACYLPHOSPHATASE_1"/>
    <property type="match status" value="1"/>
</dbReference>
<evidence type="ECO:0000313" key="10">
    <source>
        <dbReference type="Proteomes" id="UP001500166"/>
    </source>
</evidence>
<dbReference type="InterPro" id="IPR036046">
    <property type="entry name" value="Acylphosphatase-like_dom_sf"/>
</dbReference>
<dbReference type="SUPFAM" id="SSF54975">
    <property type="entry name" value="Acylphosphatase/BLUF domain-like"/>
    <property type="match status" value="1"/>
</dbReference>
<dbReference type="RefSeq" id="WP_344224951.1">
    <property type="nucleotide sequence ID" value="NZ_BAAAQA010000020.1"/>
</dbReference>
<reference evidence="9 10" key="1">
    <citation type="journal article" date="2019" name="Int. J. Syst. Evol. Microbiol.">
        <title>The Global Catalogue of Microorganisms (GCM) 10K type strain sequencing project: providing services to taxonomists for standard genome sequencing and annotation.</title>
        <authorList>
            <consortium name="The Broad Institute Genomics Platform"/>
            <consortium name="The Broad Institute Genome Sequencing Center for Infectious Disease"/>
            <person name="Wu L."/>
            <person name="Ma J."/>
        </authorList>
    </citation>
    <scope>NUCLEOTIDE SEQUENCE [LARGE SCALE GENOMIC DNA]</scope>
    <source>
        <strain evidence="9 10">JCM 15914</strain>
    </source>
</reference>
<sequence length="112" mass="12462">MEMPSLHPRPSEDREREEIDLNESLAMTAVIHGTVQGVGFRYWAWRHAEKLGLVGHATNNSDGTVTIEVEGPRWALQELLKSLNSSDTPGVVMTVDAHYGPATGRFSEFTRN</sequence>
<evidence type="ECO:0000256" key="3">
    <source>
        <dbReference type="ARBA" id="ARBA00015991"/>
    </source>
</evidence>
<evidence type="ECO:0000259" key="8">
    <source>
        <dbReference type="PROSITE" id="PS51160"/>
    </source>
</evidence>
<keyword evidence="5" id="KW-0378">Hydrolase</keyword>
<dbReference type="InterPro" id="IPR020456">
    <property type="entry name" value="Acylphosphatase"/>
</dbReference>
<dbReference type="InterPro" id="IPR017968">
    <property type="entry name" value="Acylphosphatase_CS"/>
</dbReference>
<dbReference type="Pfam" id="PF00708">
    <property type="entry name" value="Acylphosphatase"/>
    <property type="match status" value="1"/>
</dbReference>
<feature type="active site" evidence="5">
    <location>
        <position position="59"/>
    </location>
</feature>
<keyword evidence="10" id="KW-1185">Reference proteome</keyword>
<comment type="caution">
    <text evidence="9">The sequence shown here is derived from an EMBL/GenBank/DDBJ whole genome shotgun (WGS) entry which is preliminary data.</text>
</comment>
<evidence type="ECO:0000256" key="5">
    <source>
        <dbReference type="PROSITE-ProRule" id="PRU00520"/>
    </source>
</evidence>